<evidence type="ECO:0000256" key="10">
    <source>
        <dbReference type="PROSITE-ProRule" id="PRU01360"/>
    </source>
</evidence>
<dbReference type="InterPro" id="IPR039426">
    <property type="entry name" value="TonB-dep_rcpt-like"/>
</dbReference>
<dbReference type="GO" id="GO:0009279">
    <property type="term" value="C:cell outer membrane"/>
    <property type="evidence" value="ECO:0007669"/>
    <property type="project" value="UniProtKB-SubCell"/>
</dbReference>
<evidence type="ECO:0000256" key="4">
    <source>
        <dbReference type="ARBA" id="ARBA00022452"/>
    </source>
</evidence>
<evidence type="ECO:0000313" key="16">
    <source>
        <dbReference type="Proteomes" id="UP000250744"/>
    </source>
</evidence>
<feature type="domain" description="TonB-dependent receptor-like beta-barrel" evidence="13">
    <location>
        <begin position="251"/>
        <end position="714"/>
    </location>
</feature>
<dbReference type="PANTHER" id="PTHR32552">
    <property type="entry name" value="FERRICHROME IRON RECEPTOR-RELATED"/>
    <property type="match status" value="1"/>
</dbReference>
<evidence type="ECO:0000256" key="12">
    <source>
        <dbReference type="SAM" id="SignalP"/>
    </source>
</evidence>
<dbReference type="GO" id="GO:0015891">
    <property type="term" value="P:siderophore transport"/>
    <property type="evidence" value="ECO:0007669"/>
    <property type="project" value="InterPro"/>
</dbReference>
<keyword evidence="7 10" id="KW-0472">Membrane</keyword>
<evidence type="ECO:0000256" key="6">
    <source>
        <dbReference type="ARBA" id="ARBA00023077"/>
    </source>
</evidence>
<evidence type="ECO:0000256" key="5">
    <source>
        <dbReference type="ARBA" id="ARBA00022692"/>
    </source>
</evidence>
<dbReference type="PROSITE" id="PS52016">
    <property type="entry name" value="TONB_DEPENDENT_REC_3"/>
    <property type="match status" value="1"/>
</dbReference>
<keyword evidence="9 10" id="KW-0998">Cell outer membrane</keyword>
<comment type="caution">
    <text evidence="15">The sequence shown here is derived from an EMBL/GenBank/DDBJ whole genome shotgun (WGS) entry which is preliminary data.</text>
</comment>
<dbReference type="SUPFAM" id="SSF56935">
    <property type="entry name" value="Porins"/>
    <property type="match status" value="1"/>
</dbReference>
<dbReference type="CDD" id="cd01347">
    <property type="entry name" value="ligand_gated_channel"/>
    <property type="match status" value="1"/>
</dbReference>
<feature type="domain" description="TonB-dependent receptor plug" evidence="14">
    <location>
        <begin position="73"/>
        <end position="176"/>
    </location>
</feature>
<evidence type="ECO:0000256" key="11">
    <source>
        <dbReference type="RuleBase" id="RU003357"/>
    </source>
</evidence>
<keyword evidence="16" id="KW-1185">Reference proteome</keyword>
<dbReference type="Proteomes" id="UP000250744">
    <property type="component" value="Unassembled WGS sequence"/>
</dbReference>
<dbReference type="NCBIfam" id="TIGR01783">
    <property type="entry name" value="TonB-siderophor"/>
    <property type="match status" value="1"/>
</dbReference>
<evidence type="ECO:0000256" key="3">
    <source>
        <dbReference type="ARBA" id="ARBA00022448"/>
    </source>
</evidence>
<protein>
    <submittedName>
        <fullName evidence="15">TonB-dependent siderophore receptor</fullName>
    </submittedName>
</protein>
<dbReference type="GO" id="GO:0015344">
    <property type="term" value="F:siderophore uptake transmembrane transporter activity"/>
    <property type="evidence" value="ECO:0007669"/>
    <property type="project" value="TreeGrafter"/>
</dbReference>
<reference evidence="15 16" key="1">
    <citation type="submission" date="2018-06" db="EMBL/GenBank/DDBJ databases">
        <title>Nitrincola tibetense sp. nov., isolated from Lake XuguoCo on Tibetan Plateau.</title>
        <authorList>
            <person name="Xing P."/>
        </authorList>
    </citation>
    <scope>NUCLEOTIDE SEQUENCE [LARGE SCALE GENOMIC DNA]</scope>
    <source>
        <strain evidence="16">xg18</strain>
    </source>
</reference>
<dbReference type="GO" id="GO:0038023">
    <property type="term" value="F:signaling receptor activity"/>
    <property type="evidence" value="ECO:0007669"/>
    <property type="project" value="InterPro"/>
</dbReference>
<proteinExistence type="inferred from homology"/>
<feature type="signal peptide" evidence="12">
    <location>
        <begin position="1"/>
        <end position="39"/>
    </location>
</feature>
<evidence type="ECO:0000259" key="13">
    <source>
        <dbReference type="Pfam" id="PF00593"/>
    </source>
</evidence>
<dbReference type="EMBL" id="QKRX01000003">
    <property type="protein sequence ID" value="RAU19072.1"/>
    <property type="molecule type" value="Genomic_DNA"/>
</dbReference>
<dbReference type="InterPro" id="IPR010105">
    <property type="entry name" value="TonB_sidphr_rcpt"/>
</dbReference>
<name>A0A364NPX0_9GAMM</name>
<accession>A0A364NPX0</accession>
<dbReference type="OrthoDB" id="127311at2"/>
<evidence type="ECO:0000256" key="9">
    <source>
        <dbReference type="ARBA" id="ARBA00023237"/>
    </source>
</evidence>
<dbReference type="AlphaFoldDB" id="A0A364NPX0"/>
<evidence type="ECO:0000256" key="2">
    <source>
        <dbReference type="ARBA" id="ARBA00009810"/>
    </source>
</evidence>
<keyword evidence="3 10" id="KW-0813">Transport</keyword>
<keyword evidence="5 10" id="KW-0812">Transmembrane</keyword>
<keyword evidence="6 11" id="KW-0798">TonB box</keyword>
<evidence type="ECO:0000256" key="8">
    <source>
        <dbReference type="ARBA" id="ARBA00023170"/>
    </source>
</evidence>
<comment type="subcellular location">
    <subcellularLocation>
        <location evidence="1 10">Cell outer membrane</location>
        <topology evidence="1 10">Multi-pass membrane protein</topology>
    </subcellularLocation>
</comment>
<sequence>MKGTPMQNRLCCKIHTRKPSPLALAIGSALSLMVTHAYAQTDNVQLPTLEVSAESEQTYHVEKSANVKLTQDLVDTPKTLTIVNEVLMQDQGVTNLQDALRNVAGVSTFAAGEGGGGNVTTGDTITIRGFDVNGSIYTDGIRDLSTYSRDIFNTEQIEVAKGSSGSLYGKGSAGGTVNLVTKSARTDRDFNSINLSYDQGGLGRITGDFNHKLSEDSALRINLLAQSGGDYLGNGEEEYQSIAIAPSYFLQLSDRTDLTLNLFHMQQDNTPVMGLPFVNAAAAAQLGIPEGPISKSNWDNYYGVKGRDFEEVDATSLTAIINHEVNEAWNLRSQTRIGTNERQSITTRPALLNLGNNSAPNYDGSVNVSPFMSQFSEDKLFVTQLDAIGEVYTGSVKHDLVVGAEVYRENKKIPVIDTSGITLSSNSVDLNHPDSVTATGTWQKDGYSSDTTAKGMAAYFANTATLNQYLQLSAGLRYEDFTAKGYKTSSGQQIHANTDADLISWHAGINVKPLQNGSIYASIANSQQPNATDLVLQGNANTTETYAKLDPLESLTKEIGTKWVFFDERLLLGAAVFETTKDVYDTVDNEITTSGEQRSRGFELSATGKVSDELSLIATYTRQNAKVTEDAPAANGNTTEGNGLNSAPDQSASIWMTYAKGPLTLGAGAEYNSGNTYWRQQRAFYETGSVTLVNAMASYEFTNQLKAQLNVSNLTDKEYVTDYSARGHFKPGDPRNIKLSLNYNF</sequence>
<evidence type="ECO:0000313" key="15">
    <source>
        <dbReference type="EMBL" id="RAU19072.1"/>
    </source>
</evidence>
<keyword evidence="8 15" id="KW-0675">Receptor</keyword>
<dbReference type="InterPro" id="IPR012910">
    <property type="entry name" value="Plug_dom"/>
</dbReference>
<dbReference type="Pfam" id="PF00593">
    <property type="entry name" value="TonB_dep_Rec_b-barrel"/>
    <property type="match status" value="1"/>
</dbReference>
<dbReference type="PANTHER" id="PTHR32552:SF83">
    <property type="entry name" value="BLR3904 PROTEIN"/>
    <property type="match status" value="1"/>
</dbReference>
<keyword evidence="4 10" id="KW-1134">Transmembrane beta strand</keyword>
<dbReference type="Gene3D" id="2.40.170.20">
    <property type="entry name" value="TonB-dependent receptor, beta-barrel domain"/>
    <property type="match status" value="1"/>
</dbReference>
<dbReference type="InterPro" id="IPR000531">
    <property type="entry name" value="Beta-barrel_TonB"/>
</dbReference>
<gene>
    <name evidence="15" type="ORF">DN062_06265</name>
</gene>
<evidence type="ECO:0000256" key="1">
    <source>
        <dbReference type="ARBA" id="ARBA00004571"/>
    </source>
</evidence>
<keyword evidence="12" id="KW-0732">Signal</keyword>
<feature type="chain" id="PRO_5016734730" evidence="12">
    <location>
        <begin position="40"/>
        <end position="745"/>
    </location>
</feature>
<dbReference type="InterPro" id="IPR037066">
    <property type="entry name" value="Plug_dom_sf"/>
</dbReference>
<dbReference type="InterPro" id="IPR036942">
    <property type="entry name" value="Beta-barrel_TonB_sf"/>
</dbReference>
<comment type="similarity">
    <text evidence="2 10 11">Belongs to the TonB-dependent receptor family.</text>
</comment>
<organism evidence="15 16">
    <name type="scientific">Nitrincola tibetensis</name>
    <dbReference type="NCBI Taxonomy" id="2219697"/>
    <lineage>
        <taxon>Bacteria</taxon>
        <taxon>Pseudomonadati</taxon>
        <taxon>Pseudomonadota</taxon>
        <taxon>Gammaproteobacteria</taxon>
        <taxon>Oceanospirillales</taxon>
        <taxon>Oceanospirillaceae</taxon>
        <taxon>Nitrincola</taxon>
    </lineage>
</organism>
<evidence type="ECO:0000259" key="14">
    <source>
        <dbReference type="Pfam" id="PF07715"/>
    </source>
</evidence>
<dbReference type="Pfam" id="PF07715">
    <property type="entry name" value="Plug"/>
    <property type="match status" value="1"/>
</dbReference>
<dbReference type="Gene3D" id="2.170.130.10">
    <property type="entry name" value="TonB-dependent receptor, plug domain"/>
    <property type="match status" value="1"/>
</dbReference>
<evidence type="ECO:0000256" key="7">
    <source>
        <dbReference type="ARBA" id="ARBA00023136"/>
    </source>
</evidence>